<name>A0ABX1VED0_9PLAN</name>
<dbReference type="EMBL" id="WTPX01000063">
    <property type="protein sequence ID" value="NNJ26148.1"/>
    <property type="molecule type" value="Genomic_DNA"/>
</dbReference>
<dbReference type="RefSeq" id="WP_171186876.1">
    <property type="nucleotide sequence ID" value="NZ_WTPX01000063.1"/>
</dbReference>
<dbReference type="Proteomes" id="UP000609651">
    <property type="component" value="Unassembled WGS sequence"/>
</dbReference>
<sequence>MPTRFEPRFLDGLDGRVGIVKELRCRYDELKTAVGADSPQKDYLCERLCWLLITLETAETRAIEGEPFDANKYTVLLNSALGLFRTLGIDAKAKNVPDLKTYLAAGGAKGAQR</sequence>
<keyword evidence="2" id="KW-1185">Reference proteome</keyword>
<evidence type="ECO:0000313" key="2">
    <source>
        <dbReference type="Proteomes" id="UP000609651"/>
    </source>
</evidence>
<accession>A0ABX1VED0</accession>
<protein>
    <submittedName>
        <fullName evidence="1">Uncharacterized protein</fullName>
    </submittedName>
</protein>
<organism evidence="1 2">
    <name type="scientific">Alienimonas chondri</name>
    <dbReference type="NCBI Taxonomy" id="2681879"/>
    <lineage>
        <taxon>Bacteria</taxon>
        <taxon>Pseudomonadati</taxon>
        <taxon>Planctomycetota</taxon>
        <taxon>Planctomycetia</taxon>
        <taxon>Planctomycetales</taxon>
        <taxon>Planctomycetaceae</taxon>
        <taxon>Alienimonas</taxon>
    </lineage>
</organism>
<comment type="caution">
    <text evidence="1">The sequence shown here is derived from an EMBL/GenBank/DDBJ whole genome shotgun (WGS) entry which is preliminary data.</text>
</comment>
<reference evidence="1 2" key="1">
    <citation type="journal article" date="2020" name="Syst. Appl. Microbiol.">
        <title>Alienimonas chondri sp. nov., a novel planctomycete isolated from the biofilm of the red alga Chondrus crispus.</title>
        <authorList>
            <person name="Vitorino I."/>
            <person name="Albuquerque L."/>
            <person name="Wiegand S."/>
            <person name="Kallscheuer N."/>
            <person name="da Costa M.S."/>
            <person name="Lobo-da-Cunha A."/>
            <person name="Jogler C."/>
            <person name="Lage O.M."/>
        </authorList>
    </citation>
    <scope>NUCLEOTIDE SEQUENCE [LARGE SCALE GENOMIC DNA]</scope>
    <source>
        <strain evidence="1 2">LzC2</strain>
    </source>
</reference>
<evidence type="ECO:0000313" key="1">
    <source>
        <dbReference type="EMBL" id="NNJ26148.1"/>
    </source>
</evidence>
<proteinExistence type="predicted"/>
<gene>
    <name evidence="1" type="ORF">LzC2_22280</name>
</gene>